<sequence>MSESVKMIADQQPQLADQFRQAMRELAAAVHVITTGDVNQRSGLTATAVCSLSMEPASILVCVNKSASAMPLLEKSGQFCVNILGQQQSSVADVFAGRTGCEAHERFEEAGSWTPAWDGVEMLDGALANVVCDLTSAVESGTHVICIGQVKEVRLASGSAPLIYSRQGYDTLLSTAQTSAAV</sequence>
<dbReference type="GO" id="GO:0004497">
    <property type="term" value="F:monooxygenase activity"/>
    <property type="evidence" value="ECO:0007669"/>
    <property type="project" value="UniProtKB-KW"/>
</dbReference>
<dbReference type="Gene3D" id="2.30.110.10">
    <property type="entry name" value="Electron Transport, Fmn-binding Protein, Chain A"/>
    <property type="match status" value="1"/>
</dbReference>
<protein>
    <submittedName>
        <fullName evidence="4">4-hydroxyphenylacetate 3-monooxygenase reductase component</fullName>
        <ecNumber evidence="4">1.5.1.36</ecNumber>
    </submittedName>
</protein>
<dbReference type="RefSeq" id="WP_087112388.1">
    <property type="nucleotide sequence ID" value="NZ_CBCSCN010000011.1"/>
</dbReference>
<comment type="similarity">
    <text evidence="1">Belongs to the non-flavoprotein flavin reductase family.</text>
</comment>
<dbReference type="EC" id="1.5.1.36" evidence="4"/>
<dbReference type="InterPro" id="IPR012349">
    <property type="entry name" value="Split_barrel_FMN-bd"/>
</dbReference>
<gene>
    <name evidence="4" type="primary">hpaC</name>
    <name evidence="4" type="ORF">EHSB41UT_03736</name>
</gene>
<dbReference type="PANTHER" id="PTHR30466">
    <property type="entry name" value="FLAVIN REDUCTASE"/>
    <property type="match status" value="1"/>
</dbReference>
<keyword evidence="5" id="KW-1185">Reference proteome</keyword>
<organism evidence="4 5">
    <name type="scientific">Parendozoicomonas haliclonae</name>
    <dbReference type="NCBI Taxonomy" id="1960125"/>
    <lineage>
        <taxon>Bacteria</taxon>
        <taxon>Pseudomonadati</taxon>
        <taxon>Pseudomonadota</taxon>
        <taxon>Gammaproteobacteria</taxon>
        <taxon>Oceanospirillales</taxon>
        <taxon>Endozoicomonadaceae</taxon>
        <taxon>Parendozoicomonas</taxon>
    </lineage>
</organism>
<dbReference type="InterPro" id="IPR050268">
    <property type="entry name" value="NADH-dep_flavin_reductase"/>
</dbReference>
<keyword evidence="4" id="KW-0503">Monooxygenase</keyword>
<dbReference type="GO" id="GO:0036382">
    <property type="term" value="F:flavin reductase (NADH) activity"/>
    <property type="evidence" value="ECO:0007669"/>
    <property type="project" value="UniProtKB-EC"/>
</dbReference>
<evidence type="ECO:0000313" key="5">
    <source>
        <dbReference type="Proteomes" id="UP000196573"/>
    </source>
</evidence>
<dbReference type="InterPro" id="IPR002563">
    <property type="entry name" value="Flavin_Rdtase-like_dom"/>
</dbReference>
<feature type="domain" description="Flavin reductase like" evidence="3">
    <location>
        <begin position="23"/>
        <end position="171"/>
    </location>
</feature>
<evidence type="ECO:0000313" key="4">
    <source>
        <dbReference type="EMBL" id="SMA49945.1"/>
    </source>
</evidence>
<name>A0A1X7ANW0_9GAMM</name>
<accession>A0A1X7ANW0</accession>
<evidence type="ECO:0000259" key="3">
    <source>
        <dbReference type="SMART" id="SM00903"/>
    </source>
</evidence>
<dbReference type="GO" id="GO:0042602">
    <property type="term" value="F:riboflavin reductase (NADPH) activity"/>
    <property type="evidence" value="ECO:0007669"/>
    <property type="project" value="TreeGrafter"/>
</dbReference>
<dbReference type="Proteomes" id="UP000196573">
    <property type="component" value="Unassembled WGS sequence"/>
</dbReference>
<evidence type="ECO:0000256" key="2">
    <source>
        <dbReference type="ARBA" id="ARBA00023002"/>
    </source>
</evidence>
<dbReference type="SUPFAM" id="SSF50475">
    <property type="entry name" value="FMN-binding split barrel"/>
    <property type="match status" value="1"/>
</dbReference>
<evidence type="ECO:0000256" key="1">
    <source>
        <dbReference type="ARBA" id="ARBA00008898"/>
    </source>
</evidence>
<dbReference type="AlphaFoldDB" id="A0A1X7ANW0"/>
<dbReference type="GO" id="GO:0010181">
    <property type="term" value="F:FMN binding"/>
    <property type="evidence" value="ECO:0007669"/>
    <property type="project" value="InterPro"/>
</dbReference>
<dbReference type="OrthoDB" id="9792858at2"/>
<reference evidence="4 5" key="1">
    <citation type="submission" date="2017-03" db="EMBL/GenBank/DDBJ databases">
        <authorList>
            <person name="Afonso C.L."/>
            <person name="Miller P.J."/>
            <person name="Scott M.A."/>
            <person name="Spackman E."/>
            <person name="Goraichik I."/>
            <person name="Dimitrov K.M."/>
            <person name="Suarez D.L."/>
            <person name="Swayne D.E."/>
        </authorList>
    </citation>
    <scope>NUCLEOTIDE SEQUENCE [LARGE SCALE GENOMIC DNA]</scope>
    <source>
        <strain evidence="4">SB41UT1</strain>
    </source>
</reference>
<dbReference type="SMART" id="SM00903">
    <property type="entry name" value="Flavin_Reduct"/>
    <property type="match status" value="1"/>
</dbReference>
<dbReference type="EMBL" id="FWPT01000009">
    <property type="protein sequence ID" value="SMA49945.1"/>
    <property type="molecule type" value="Genomic_DNA"/>
</dbReference>
<dbReference type="PANTHER" id="PTHR30466:SF11">
    <property type="entry name" value="FLAVIN-DEPENDENT MONOOXYGENASE, REDUCTASE SUBUNIT HSAB"/>
    <property type="match status" value="1"/>
</dbReference>
<keyword evidence="2 4" id="KW-0560">Oxidoreductase</keyword>
<dbReference type="Pfam" id="PF01613">
    <property type="entry name" value="Flavin_Reduct"/>
    <property type="match status" value="1"/>
</dbReference>
<proteinExistence type="inferred from homology"/>